<feature type="transmembrane region" description="Helical" evidence="1">
    <location>
        <begin position="58"/>
        <end position="78"/>
    </location>
</feature>
<reference evidence="2" key="2">
    <citation type="submission" date="2020-09" db="EMBL/GenBank/DDBJ databases">
        <authorList>
            <person name="Sun Q."/>
            <person name="Ohkuma M."/>
        </authorList>
    </citation>
    <scope>NUCLEOTIDE SEQUENCE</scope>
    <source>
        <strain evidence="2">JCM 4988</strain>
    </source>
</reference>
<evidence type="ECO:0000313" key="2">
    <source>
        <dbReference type="EMBL" id="GGZ33689.1"/>
    </source>
</evidence>
<gene>
    <name evidence="2" type="ORF">GCM10010387_29850</name>
</gene>
<accession>A0A918Q4F9</accession>
<organism evidence="2 3">
    <name type="scientific">Streptomyces inusitatus</name>
    <dbReference type="NCBI Taxonomy" id="68221"/>
    <lineage>
        <taxon>Bacteria</taxon>
        <taxon>Bacillati</taxon>
        <taxon>Actinomycetota</taxon>
        <taxon>Actinomycetes</taxon>
        <taxon>Kitasatosporales</taxon>
        <taxon>Streptomycetaceae</taxon>
        <taxon>Streptomyces</taxon>
    </lineage>
</organism>
<reference evidence="2" key="1">
    <citation type="journal article" date="2014" name="Int. J. Syst. Evol. Microbiol.">
        <title>Complete genome sequence of Corynebacterium casei LMG S-19264T (=DSM 44701T), isolated from a smear-ripened cheese.</title>
        <authorList>
            <consortium name="US DOE Joint Genome Institute (JGI-PGF)"/>
            <person name="Walter F."/>
            <person name="Albersmeier A."/>
            <person name="Kalinowski J."/>
            <person name="Ruckert C."/>
        </authorList>
    </citation>
    <scope>NUCLEOTIDE SEQUENCE</scope>
    <source>
        <strain evidence="2">JCM 4988</strain>
    </source>
</reference>
<dbReference type="RefSeq" id="WP_190123544.1">
    <property type="nucleotide sequence ID" value="NZ_BMWG01000007.1"/>
</dbReference>
<name>A0A918Q4F9_9ACTN</name>
<sequence length="200" mass="21454">MSPGPHRPPLSSALRHPATAEGHRRLVARRTSWLIAVVLLGAGAGWCATVQTPSQLPGFLVILAVCYPPCLFVTGLALRRTRRMARILALYPWQAYPCTYPRRSVESPKAIVIEFSEAYTPVLRLALHSGDLAKKQNPSPDLIWFAGDPRYGGVISPVGGHFPVRVVPEPPGGGAPGGGTAADVLAERAELVKGGRVRRT</sequence>
<feature type="transmembrane region" description="Helical" evidence="1">
    <location>
        <begin position="33"/>
        <end position="52"/>
    </location>
</feature>
<dbReference type="AlphaFoldDB" id="A0A918Q4F9"/>
<evidence type="ECO:0000313" key="3">
    <source>
        <dbReference type="Proteomes" id="UP000630936"/>
    </source>
</evidence>
<dbReference type="Proteomes" id="UP000630936">
    <property type="component" value="Unassembled WGS sequence"/>
</dbReference>
<keyword evidence="3" id="KW-1185">Reference proteome</keyword>
<keyword evidence="1" id="KW-1133">Transmembrane helix</keyword>
<keyword evidence="1" id="KW-0812">Transmembrane</keyword>
<protein>
    <submittedName>
        <fullName evidence="2">Uncharacterized protein</fullName>
    </submittedName>
</protein>
<comment type="caution">
    <text evidence="2">The sequence shown here is derived from an EMBL/GenBank/DDBJ whole genome shotgun (WGS) entry which is preliminary data.</text>
</comment>
<keyword evidence="1" id="KW-0472">Membrane</keyword>
<proteinExistence type="predicted"/>
<dbReference type="EMBL" id="BMWG01000007">
    <property type="protein sequence ID" value="GGZ33689.1"/>
    <property type="molecule type" value="Genomic_DNA"/>
</dbReference>
<evidence type="ECO:0000256" key="1">
    <source>
        <dbReference type="SAM" id="Phobius"/>
    </source>
</evidence>